<dbReference type="InterPro" id="IPR011049">
    <property type="entry name" value="Serralysin-like_metalloprot_C"/>
</dbReference>
<keyword evidence="6" id="KW-0862">Zinc</keyword>
<proteinExistence type="predicted"/>
<dbReference type="PRINTS" id="PR00313">
    <property type="entry name" value="CABNDNGRPT"/>
</dbReference>
<dbReference type="PROSITE" id="PS00330">
    <property type="entry name" value="HEMOLYSIN_CALCIUM"/>
    <property type="match status" value="3"/>
</dbReference>
<evidence type="ECO:0000256" key="4">
    <source>
        <dbReference type="ARBA" id="ARBA00022723"/>
    </source>
</evidence>
<evidence type="ECO:0000256" key="1">
    <source>
        <dbReference type="ARBA" id="ARBA00004613"/>
    </source>
</evidence>
<keyword evidence="3" id="KW-0645">Protease</keyword>
<comment type="subcellular location">
    <subcellularLocation>
        <location evidence="1">Secreted</location>
    </subcellularLocation>
</comment>
<keyword evidence="10" id="KW-1185">Reference proteome</keyword>
<keyword evidence="2" id="KW-0964">Secreted</keyword>
<dbReference type="EMBL" id="JACHWB010000003">
    <property type="protein sequence ID" value="MBB3019434.1"/>
    <property type="molecule type" value="Genomic_DNA"/>
</dbReference>
<dbReference type="PANTHER" id="PTHR38340:SF1">
    <property type="entry name" value="S-LAYER PROTEIN"/>
    <property type="match status" value="1"/>
</dbReference>
<dbReference type="InterPro" id="IPR018511">
    <property type="entry name" value="Hemolysin-typ_Ca-bd_CS"/>
</dbReference>
<dbReference type="InterPro" id="IPR001818">
    <property type="entry name" value="Pept_M10_metallopeptidase"/>
</dbReference>
<dbReference type="RefSeq" id="WP_183450569.1">
    <property type="nucleotide sequence ID" value="NZ_JACHWB010000003.1"/>
</dbReference>
<dbReference type="SUPFAM" id="SSF51120">
    <property type="entry name" value="beta-Roll"/>
    <property type="match status" value="2"/>
</dbReference>
<evidence type="ECO:0000259" key="8">
    <source>
        <dbReference type="Pfam" id="PF00413"/>
    </source>
</evidence>
<dbReference type="Proteomes" id="UP000532010">
    <property type="component" value="Unassembled WGS sequence"/>
</dbReference>
<dbReference type="AlphaFoldDB" id="A0A7W4VLL0"/>
<dbReference type="PANTHER" id="PTHR38340">
    <property type="entry name" value="S-LAYER PROTEIN"/>
    <property type="match status" value="1"/>
</dbReference>
<comment type="caution">
    <text evidence="9">The sequence shown here is derived from an EMBL/GenBank/DDBJ whole genome shotgun (WGS) entry which is preliminary data.</text>
</comment>
<dbReference type="GO" id="GO:0005576">
    <property type="term" value="C:extracellular region"/>
    <property type="evidence" value="ECO:0007669"/>
    <property type="project" value="UniProtKB-SubCell"/>
</dbReference>
<evidence type="ECO:0000313" key="9">
    <source>
        <dbReference type="EMBL" id="MBB3019434.1"/>
    </source>
</evidence>
<feature type="region of interest" description="Disordered" evidence="7">
    <location>
        <begin position="324"/>
        <end position="363"/>
    </location>
</feature>
<evidence type="ECO:0000256" key="6">
    <source>
        <dbReference type="ARBA" id="ARBA00022833"/>
    </source>
</evidence>
<dbReference type="GO" id="GO:0005509">
    <property type="term" value="F:calcium ion binding"/>
    <property type="evidence" value="ECO:0007669"/>
    <property type="project" value="InterPro"/>
</dbReference>
<dbReference type="GO" id="GO:0006508">
    <property type="term" value="P:proteolysis"/>
    <property type="evidence" value="ECO:0007669"/>
    <property type="project" value="UniProtKB-KW"/>
</dbReference>
<dbReference type="Gene3D" id="3.40.390.10">
    <property type="entry name" value="Collagenase (Catalytic Domain)"/>
    <property type="match status" value="1"/>
</dbReference>
<evidence type="ECO:0000313" key="10">
    <source>
        <dbReference type="Proteomes" id="UP000532010"/>
    </source>
</evidence>
<name>A0A7W4VLL0_9HYPH</name>
<dbReference type="GO" id="GO:0031012">
    <property type="term" value="C:extracellular matrix"/>
    <property type="evidence" value="ECO:0007669"/>
    <property type="project" value="InterPro"/>
</dbReference>
<keyword evidence="4" id="KW-0479">Metal-binding</keyword>
<evidence type="ECO:0000256" key="3">
    <source>
        <dbReference type="ARBA" id="ARBA00022670"/>
    </source>
</evidence>
<dbReference type="Pfam" id="PF00413">
    <property type="entry name" value="Peptidase_M10"/>
    <property type="match status" value="1"/>
</dbReference>
<accession>A0A7W4VLL0</accession>
<organism evidence="9 10">
    <name type="scientific">Microvirga lupini</name>
    <dbReference type="NCBI Taxonomy" id="420324"/>
    <lineage>
        <taxon>Bacteria</taxon>
        <taxon>Pseudomonadati</taxon>
        <taxon>Pseudomonadota</taxon>
        <taxon>Alphaproteobacteria</taxon>
        <taxon>Hyphomicrobiales</taxon>
        <taxon>Methylobacteriaceae</taxon>
        <taxon>Microvirga</taxon>
    </lineage>
</organism>
<dbReference type="GO" id="GO:0004222">
    <property type="term" value="F:metalloendopeptidase activity"/>
    <property type="evidence" value="ECO:0007669"/>
    <property type="project" value="InterPro"/>
</dbReference>
<feature type="domain" description="Peptidase M10 metallopeptidase" evidence="8">
    <location>
        <begin position="28"/>
        <end position="150"/>
    </location>
</feature>
<evidence type="ECO:0000256" key="2">
    <source>
        <dbReference type="ARBA" id="ARBA00022525"/>
    </source>
</evidence>
<evidence type="ECO:0000256" key="5">
    <source>
        <dbReference type="ARBA" id="ARBA00022801"/>
    </source>
</evidence>
<evidence type="ECO:0000256" key="7">
    <source>
        <dbReference type="SAM" id="MobiDB-lite"/>
    </source>
</evidence>
<protein>
    <submittedName>
        <fullName evidence="9">Ca2+-binding RTX toxin-like protein</fullName>
    </submittedName>
</protein>
<dbReference type="InterPro" id="IPR024079">
    <property type="entry name" value="MetalloPept_cat_dom_sf"/>
</dbReference>
<sequence length="481" mass="51945">MSNHTAILSGQSWNASSSLKTAKRPVFLTYSFNALSWDSSKFGSADRAMAQKALKMWGDACGIQFLEVKKGDAELKFQWGWTWQDASGWAEFPELTRDSFEGWTDQERDESGGNIYLNSRYRTELSQSYNFKLYVLLHEIGHALGLKHPFHKMPHNKKLLGSDLDNVKHTVMSYTGADLKMGPVQLGALDIEAIRALYGNPSQDGRHVATWSWNKTKATLSQTGKSKADTIYGVNAKDVIKGASGSDKLYGFAGDDSLHGGLGNDLLSGGEDDDELYGHFGNDVLRGGIGDDLLRGDTGNDNLGGGYGDDSLYGDAGNDVLKGDDGEDILHGGAGGDNLDGGDDDDTLHGDTDSDVLSGEDGNDTLHGGAGSDILKGGEGTDHFVFDTWFNGVDDIDLIVDFDYDTIVLSSTVFTTLAPGFLSYSAFVDGITAKDADDRILFNDAEQSLSYDPDGSGPAAALRFARFQEPVSIYSYDFIVV</sequence>
<dbReference type="InterPro" id="IPR050557">
    <property type="entry name" value="RTX_toxin/Mannuronan_C5-epim"/>
</dbReference>
<keyword evidence="5" id="KW-0378">Hydrolase</keyword>
<dbReference type="SUPFAM" id="SSF55486">
    <property type="entry name" value="Metalloproteases ('zincins'), catalytic domain"/>
    <property type="match status" value="1"/>
</dbReference>
<dbReference type="Gene3D" id="2.150.10.10">
    <property type="entry name" value="Serralysin-like metalloprotease, C-terminal"/>
    <property type="match status" value="2"/>
</dbReference>
<dbReference type="InterPro" id="IPR001343">
    <property type="entry name" value="Hemolysn_Ca-bd"/>
</dbReference>
<reference evidence="9 10" key="1">
    <citation type="submission" date="2020-08" db="EMBL/GenBank/DDBJ databases">
        <title>The Agave Microbiome: Exploring the role of microbial communities in plant adaptations to desert environments.</title>
        <authorList>
            <person name="Partida-Martinez L.P."/>
        </authorList>
    </citation>
    <scope>NUCLEOTIDE SEQUENCE [LARGE SCALE GENOMIC DNA]</scope>
    <source>
        <strain evidence="9 10">AT3.9</strain>
    </source>
</reference>
<gene>
    <name evidence="9" type="ORF">FHR70_002499</name>
</gene>
<dbReference type="Pfam" id="PF00353">
    <property type="entry name" value="HemolysinCabind"/>
    <property type="match status" value="4"/>
</dbReference>
<dbReference type="GO" id="GO:0008270">
    <property type="term" value="F:zinc ion binding"/>
    <property type="evidence" value="ECO:0007669"/>
    <property type="project" value="InterPro"/>
</dbReference>